<comment type="caution">
    <text evidence="1">The sequence shown here is derived from an EMBL/GenBank/DDBJ whole genome shotgun (WGS) entry which is preliminary data.</text>
</comment>
<protein>
    <submittedName>
        <fullName evidence="1">Uncharacterized protein</fullName>
    </submittedName>
</protein>
<dbReference type="RefSeq" id="XP_018228056.1">
    <property type="nucleotide sequence ID" value="XM_018375707.1"/>
</dbReference>
<organism evidence="1 2">
    <name type="scientific">Pneumocystis jirovecii (strain RU7)</name>
    <name type="common">Human pneumocystis pneumonia agent</name>
    <dbReference type="NCBI Taxonomy" id="1408657"/>
    <lineage>
        <taxon>Eukaryota</taxon>
        <taxon>Fungi</taxon>
        <taxon>Dikarya</taxon>
        <taxon>Ascomycota</taxon>
        <taxon>Taphrinomycotina</taxon>
        <taxon>Pneumocystomycetes</taxon>
        <taxon>Pneumocystaceae</taxon>
        <taxon>Pneumocystis</taxon>
    </lineage>
</organism>
<dbReference type="EMBL" id="LFWA01000017">
    <property type="protein sequence ID" value="KTW26527.1"/>
    <property type="molecule type" value="Genomic_DNA"/>
</dbReference>
<reference evidence="2" key="1">
    <citation type="journal article" date="2016" name="Nat. Commun.">
        <title>Genome analysis of three Pneumocystis species reveals adaptation mechanisms to life exclusively in mammalian hosts.</title>
        <authorList>
            <person name="Ma L."/>
            <person name="Chen Z."/>
            <person name="Huang D.W."/>
            <person name="Kutty G."/>
            <person name="Ishihara M."/>
            <person name="Wang H."/>
            <person name="Abouelleil A."/>
            <person name="Bishop L."/>
            <person name="Davey E."/>
            <person name="Deng R."/>
            <person name="Deng X."/>
            <person name="Fan L."/>
            <person name="Fantoni G."/>
            <person name="Fitzgerald M."/>
            <person name="Gogineni E."/>
            <person name="Goldberg J.M."/>
            <person name="Handley G."/>
            <person name="Hu X."/>
            <person name="Huber C."/>
            <person name="Jiao X."/>
            <person name="Jones K."/>
            <person name="Levin J.Z."/>
            <person name="Liu Y."/>
            <person name="Macdonald P."/>
            <person name="Melnikov A."/>
            <person name="Raley C."/>
            <person name="Sassi M."/>
            <person name="Sherman B.T."/>
            <person name="Song X."/>
            <person name="Sykes S."/>
            <person name="Tran B."/>
            <person name="Walsh L."/>
            <person name="Xia Y."/>
            <person name="Yang J."/>
            <person name="Young S."/>
            <person name="Zeng Q."/>
            <person name="Zheng X."/>
            <person name="Stephens R."/>
            <person name="Nusbaum C."/>
            <person name="Birren B.W."/>
            <person name="Azadi P."/>
            <person name="Lempicki R.A."/>
            <person name="Cuomo C.A."/>
            <person name="Kovacs J.A."/>
        </authorList>
    </citation>
    <scope>NUCLEOTIDE SEQUENCE [LARGE SCALE GENOMIC DNA]</scope>
    <source>
        <strain evidence="2">RU7</strain>
    </source>
</reference>
<accession>A0A0W4ZDQ8</accession>
<proteinExistence type="predicted"/>
<dbReference type="AlphaFoldDB" id="A0A0W4ZDQ8"/>
<keyword evidence="2" id="KW-1185">Reference proteome</keyword>
<evidence type="ECO:0000313" key="1">
    <source>
        <dbReference type="EMBL" id="KTW26527.1"/>
    </source>
</evidence>
<evidence type="ECO:0000313" key="2">
    <source>
        <dbReference type="Proteomes" id="UP000053447"/>
    </source>
</evidence>
<dbReference type="Proteomes" id="UP000053447">
    <property type="component" value="Unassembled WGS sequence"/>
</dbReference>
<dbReference type="VEuPathDB" id="FungiDB:T551_03444"/>
<dbReference type="GeneID" id="28941962"/>
<sequence length="144" mass="16174">MRAKYAYMQPLSLMPIVPPQPMPESDLETWLRCIKQRVRAVLMENTVYRSTRLQPHRPTALNVVSAYTSINMPICASEVYADAYIPVGEAGVCVSGKNSGILEPVKLAVDNWMRRKTKSKRTKVPTAGVRKSQRVAKRKMAGIQ</sequence>
<name>A0A0W4ZDQ8_PNEJ7</name>
<gene>
    <name evidence="1" type="ORF">T551_03444</name>
</gene>